<protein>
    <submittedName>
        <fullName evidence="4">NUDIX hydrolase</fullName>
    </submittedName>
</protein>
<evidence type="ECO:0000313" key="5">
    <source>
        <dbReference type="Proteomes" id="UP000034081"/>
    </source>
</evidence>
<dbReference type="InterPro" id="IPR020084">
    <property type="entry name" value="NUDIX_hydrolase_CS"/>
</dbReference>
<dbReference type="PANTHER" id="PTHR43046">
    <property type="entry name" value="GDP-MANNOSE MANNOSYL HYDROLASE"/>
    <property type="match status" value="1"/>
</dbReference>
<dbReference type="AlphaFoldDB" id="A0A0G0LAV9"/>
<feature type="domain" description="Nudix hydrolase" evidence="3">
    <location>
        <begin position="7"/>
        <end position="130"/>
    </location>
</feature>
<evidence type="ECO:0000259" key="3">
    <source>
        <dbReference type="PROSITE" id="PS51462"/>
    </source>
</evidence>
<sequence length="130" mass="14998">MRRVNDQFLIGVTGIIFNDQNEILLIKHSYRDNGKWSLPGGYLKGKEHPKEGLEREIEEETGLVVSADERLKIRTDRHSSRLDIVYSGKLIGGEFKSSEEAQEVGFFKFDSLPQISKEQLIFIDRAMEKR</sequence>
<dbReference type="SUPFAM" id="SSF55811">
    <property type="entry name" value="Nudix"/>
    <property type="match status" value="1"/>
</dbReference>
<evidence type="ECO:0000256" key="2">
    <source>
        <dbReference type="ARBA" id="ARBA00022801"/>
    </source>
</evidence>
<dbReference type="PROSITE" id="PS00893">
    <property type="entry name" value="NUDIX_BOX"/>
    <property type="match status" value="1"/>
</dbReference>
<reference evidence="4 5" key="1">
    <citation type="journal article" date="2015" name="Nature">
        <title>rRNA introns, odd ribosomes, and small enigmatic genomes across a large radiation of phyla.</title>
        <authorList>
            <person name="Brown C.T."/>
            <person name="Hug L.A."/>
            <person name="Thomas B.C."/>
            <person name="Sharon I."/>
            <person name="Castelle C.J."/>
            <person name="Singh A."/>
            <person name="Wilkins M.J."/>
            <person name="Williams K.H."/>
            <person name="Banfield J.F."/>
        </authorList>
    </citation>
    <scope>NUCLEOTIDE SEQUENCE [LARGE SCALE GENOMIC DNA]</scope>
</reference>
<dbReference type="EMBL" id="LBVL01000011">
    <property type="protein sequence ID" value="KKQ85010.1"/>
    <property type="molecule type" value="Genomic_DNA"/>
</dbReference>
<dbReference type="InterPro" id="IPR000086">
    <property type="entry name" value="NUDIX_hydrolase_dom"/>
</dbReference>
<evidence type="ECO:0000313" key="4">
    <source>
        <dbReference type="EMBL" id="KKQ85010.1"/>
    </source>
</evidence>
<dbReference type="Proteomes" id="UP000034081">
    <property type="component" value="Unassembled WGS sequence"/>
</dbReference>
<name>A0A0G0LAV9_9BACT</name>
<dbReference type="STRING" id="1618570.UT08_C0011G0028"/>
<dbReference type="GO" id="GO:0016787">
    <property type="term" value="F:hydrolase activity"/>
    <property type="evidence" value="ECO:0007669"/>
    <property type="project" value="UniProtKB-KW"/>
</dbReference>
<comment type="cofactor">
    <cofactor evidence="1">
        <name>Mg(2+)</name>
        <dbReference type="ChEBI" id="CHEBI:18420"/>
    </cofactor>
</comment>
<gene>
    <name evidence="4" type="ORF">UT08_C0011G0028</name>
</gene>
<dbReference type="PROSITE" id="PS51462">
    <property type="entry name" value="NUDIX"/>
    <property type="match status" value="1"/>
</dbReference>
<dbReference type="PANTHER" id="PTHR43046:SF16">
    <property type="entry name" value="ADP-RIBOSE PYROPHOSPHATASE YJHB-RELATED"/>
    <property type="match status" value="1"/>
</dbReference>
<dbReference type="InterPro" id="IPR015797">
    <property type="entry name" value="NUDIX_hydrolase-like_dom_sf"/>
</dbReference>
<dbReference type="Gene3D" id="3.90.79.10">
    <property type="entry name" value="Nucleoside Triphosphate Pyrophosphohydrolase"/>
    <property type="match status" value="1"/>
</dbReference>
<proteinExistence type="predicted"/>
<evidence type="ECO:0000256" key="1">
    <source>
        <dbReference type="ARBA" id="ARBA00001946"/>
    </source>
</evidence>
<organism evidence="4 5">
    <name type="scientific">Candidatus Woesebacteria bacterium GW2011_GWB1_38_8</name>
    <dbReference type="NCBI Taxonomy" id="1618570"/>
    <lineage>
        <taxon>Bacteria</taxon>
        <taxon>Candidatus Woeseibacteriota</taxon>
    </lineage>
</organism>
<keyword evidence="2 4" id="KW-0378">Hydrolase</keyword>
<dbReference type="Pfam" id="PF00293">
    <property type="entry name" value="NUDIX"/>
    <property type="match status" value="1"/>
</dbReference>
<comment type="caution">
    <text evidence="4">The sequence shown here is derived from an EMBL/GenBank/DDBJ whole genome shotgun (WGS) entry which is preliminary data.</text>
</comment>
<accession>A0A0G0LAV9</accession>